<protein>
    <recommendedName>
        <fullName evidence="2">Autophagy-related protein 14</fullName>
    </recommendedName>
</protein>
<dbReference type="EMBL" id="MCGR01000011">
    <property type="protein sequence ID" value="ORY88317.1"/>
    <property type="molecule type" value="Genomic_DNA"/>
</dbReference>
<accession>A0A1Y2G0B4</accession>
<dbReference type="Proteomes" id="UP000193467">
    <property type="component" value="Unassembled WGS sequence"/>
</dbReference>
<reference evidence="6 7" key="1">
    <citation type="submission" date="2016-07" db="EMBL/GenBank/DDBJ databases">
        <title>Pervasive Adenine N6-methylation of Active Genes in Fungi.</title>
        <authorList>
            <consortium name="DOE Joint Genome Institute"/>
            <person name="Mondo S.J."/>
            <person name="Dannebaum R.O."/>
            <person name="Kuo R.C."/>
            <person name="Labutti K."/>
            <person name="Haridas S."/>
            <person name="Kuo A."/>
            <person name="Salamov A."/>
            <person name="Ahrendt S.R."/>
            <person name="Lipzen A."/>
            <person name="Sullivan W."/>
            <person name="Andreopoulos W.B."/>
            <person name="Clum A."/>
            <person name="Lindquist E."/>
            <person name="Daum C."/>
            <person name="Ramamoorthy G.K."/>
            <person name="Gryganskyi A."/>
            <person name="Culley D."/>
            <person name="Magnuson J.K."/>
            <person name="James T.Y."/>
            <person name="O'Malley M.A."/>
            <person name="Stajich J.E."/>
            <person name="Spatafora J.W."/>
            <person name="Visel A."/>
            <person name="Grigoriev I.V."/>
        </authorList>
    </citation>
    <scope>NUCLEOTIDE SEQUENCE [LARGE SCALE GENOMIC DNA]</scope>
    <source>
        <strain evidence="6 7">62-1032</strain>
    </source>
</reference>
<evidence type="ECO:0000256" key="2">
    <source>
        <dbReference type="ARBA" id="ARBA00013807"/>
    </source>
</evidence>
<name>A0A1Y2G0B4_9BASI</name>
<feature type="region of interest" description="Disordered" evidence="5">
    <location>
        <begin position="437"/>
        <end position="462"/>
    </location>
</feature>
<feature type="region of interest" description="Disordered" evidence="5">
    <location>
        <begin position="309"/>
        <end position="355"/>
    </location>
</feature>
<evidence type="ECO:0000256" key="1">
    <source>
        <dbReference type="ARBA" id="ARBA00009574"/>
    </source>
</evidence>
<dbReference type="InParanoid" id="A0A1Y2G0B4"/>
<evidence type="ECO:0000256" key="5">
    <source>
        <dbReference type="SAM" id="MobiDB-lite"/>
    </source>
</evidence>
<dbReference type="GO" id="GO:0032991">
    <property type="term" value="C:protein-containing complex"/>
    <property type="evidence" value="ECO:0007669"/>
    <property type="project" value="UniProtKB-ARBA"/>
</dbReference>
<dbReference type="AlphaFoldDB" id="A0A1Y2G0B4"/>
<evidence type="ECO:0000256" key="3">
    <source>
        <dbReference type="ARBA" id="ARBA00023054"/>
    </source>
</evidence>
<dbReference type="OrthoDB" id="2537025at2759"/>
<evidence type="ECO:0000256" key="4">
    <source>
        <dbReference type="SAM" id="Coils"/>
    </source>
</evidence>
<gene>
    <name evidence="6" type="ORF">BCR35DRAFT_301854</name>
</gene>
<dbReference type="STRING" id="106004.A0A1Y2G0B4"/>
<feature type="region of interest" description="Disordered" evidence="5">
    <location>
        <begin position="182"/>
        <end position="211"/>
    </location>
</feature>
<dbReference type="Pfam" id="PF10186">
    <property type="entry name" value="ATG14"/>
    <property type="match status" value="1"/>
</dbReference>
<comment type="caution">
    <text evidence="6">The sequence shown here is derived from an EMBL/GenBank/DDBJ whole genome shotgun (WGS) entry which is preliminary data.</text>
</comment>
<organism evidence="6 7">
    <name type="scientific">Leucosporidium creatinivorum</name>
    <dbReference type="NCBI Taxonomy" id="106004"/>
    <lineage>
        <taxon>Eukaryota</taxon>
        <taxon>Fungi</taxon>
        <taxon>Dikarya</taxon>
        <taxon>Basidiomycota</taxon>
        <taxon>Pucciniomycotina</taxon>
        <taxon>Microbotryomycetes</taxon>
        <taxon>Leucosporidiales</taxon>
        <taxon>Leucosporidium</taxon>
    </lineage>
</organism>
<feature type="compositionally biased region" description="Acidic residues" evidence="5">
    <location>
        <begin position="453"/>
        <end position="462"/>
    </location>
</feature>
<keyword evidence="7" id="KW-1185">Reference proteome</keyword>
<proteinExistence type="inferred from homology"/>
<dbReference type="GO" id="GO:0005737">
    <property type="term" value="C:cytoplasm"/>
    <property type="evidence" value="ECO:0007669"/>
    <property type="project" value="UniProtKB-ARBA"/>
</dbReference>
<keyword evidence="3 4" id="KW-0175">Coiled coil</keyword>
<evidence type="ECO:0000313" key="7">
    <source>
        <dbReference type="Proteomes" id="UP000193467"/>
    </source>
</evidence>
<comment type="similarity">
    <text evidence="1">Belongs to the ATG14 family.</text>
</comment>
<feature type="compositionally biased region" description="Basic and acidic residues" evidence="5">
    <location>
        <begin position="341"/>
        <end position="355"/>
    </location>
</feature>
<evidence type="ECO:0000313" key="6">
    <source>
        <dbReference type="EMBL" id="ORY88317.1"/>
    </source>
</evidence>
<sequence>MECPACSRHDSRAFYCAICVTNRLAEHYSRRKQYRDALTLATSKAAALLQPPSASNVLGVREESVLKAEKWTLATRLRDLRVASEKTRESITADREALEERRAALAKRKDNLSRARTLLDNLTSPTATASTPASLAGLQAQQAVIQRQHQALLLRTSETRLILTRELLSVYAFGSLASNRPLPSPFKSPSSSTSSISSSTSSVPSSLSSTSGPHVIHLPTYTLAHLPLPTISSLPTLSPPHLSATLSHLLHLTRLLALYFDLLLPFTPLPSLFGPGRPGVRAAPGWGEGVVSAGGPGLPTWPLFLSRSSKSSGSNSYRQDLSSSTMLIPPGEAGGQQSGGRELESTMREREKRQDRMKAVVTGAAALAYDLAWIVWKKGAEVSVNELDDLGSLIAKAVGGLSVAPGTRGRPTAPPALRPHSAKFPLDFSLVVSRFTTPRPNATTKGDGITGEESAEEEWDLV</sequence>
<dbReference type="InterPro" id="IPR018791">
    <property type="entry name" value="UV_resistance/autophagy_Atg14"/>
</dbReference>
<feature type="compositionally biased region" description="Polar residues" evidence="5">
    <location>
        <begin position="317"/>
        <end position="326"/>
    </location>
</feature>
<feature type="compositionally biased region" description="Low complexity" evidence="5">
    <location>
        <begin position="185"/>
        <end position="211"/>
    </location>
</feature>
<feature type="coiled-coil region" evidence="4">
    <location>
        <begin position="88"/>
        <end position="115"/>
    </location>
</feature>